<evidence type="ECO:0000313" key="1">
    <source>
        <dbReference type="EMBL" id="QJA73032.1"/>
    </source>
</evidence>
<organism evidence="1">
    <name type="scientific">viral metagenome</name>
    <dbReference type="NCBI Taxonomy" id="1070528"/>
    <lineage>
        <taxon>unclassified sequences</taxon>
        <taxon>metagenomes</taxon>
        <taxon>organismal metagenomes</taxon>
    </lineage>
</organism>
<accession>A0A6M3JVJ6</accession>
<name>A0A6M3JVJ6_9ZZZZ</name>
<gene>
    <name evidence="1" type="ORF">MM415A02511_0002</name>
</gene>
<protein>
    <submittedName>
        <fullName evidence="1">Uncharacterized protein</fullName>
    </submittedName>
</protein>
<proteinExistence type="predicted"/>
<sequence length="135" mass="15238">MEKKVSNILLGIAGSEDRFTLKFGWFSFRLRIKPITARQLIAISGEVAQIKDIDKEQEIFPALMGGITDIRYVARVITIATGTRYKGIVTRAILKLPLKDIQTLFAIVQKQSDPSPFFFTILLAKGRMNLLKKPE</sequence>
<dbReference type="EMBL" id="MT141997">
    <property type="protein sequence ID" value="QJA73032.1"/>
    <property type="molecule type" value="Genomic_DNA"/>
</dbReference>
<reference evidence="1" key="1">
    <citation type="submission" date="2020-03" db="EMBL/GenBank/DDBJ databases">
        <title>The deep terrestrial virosphere.</title>
        <authorList>
            <person name="Holmfeldt K."/>
            <person name="Nilsson E."/>
            <person name="Simone D."/>
            <person name="Lopez-Fernandez M."/>
            <person name="Wu X."/>
            <person name="de Brujin I."/>
            <person name="Lundin D."/>
            <person name="Andersson A."/>
            <person name="Bertilsson S."/>
            <person name="Dopson M."/>
        </authorList>
    </citation>
    <scope>NUCLEOTIDE SEQUENCE</scope>
    <source>
        <strain evidence="1">MM415A02511</strain>
    </source>
</reference>
<dbReference type="AlphaFoldDB" id="A0A6M3JVJ6"/>